<dbReference type="Proteomes" id="UP001497516">
    <property type="component" value="Chromosome 8"/>
</dbReference>
<sequence length="99" mass="10510">MSPNSSTILGSSSLKLGSSTMGKGKGGMRWKWPKAAAAILRKLLLWAKKPAAVAGDAEVVEEVYKYSSKATTGRAFRPEAEMVAAAKHFSSAHKIRFGG</sequence>
<dbReference type="EMBL" id="OZ034821">
    <property type="protein sequence ID" value="CAL1408566.1"/>
    <property type="molecule type" value="Genomic_DNA"/>
</dbReference>
<feature type="region of interest" description="Disordered" evidence="1">
    <location>
        <begin position="1"/>
        <end position="28"/>
    </location>
</feature>
<evidence type="ECO:0000313" key="2">
    <source>
        <dbReference type="EMBL" id="CAL1408566.1"/>
    </source>
</evidence>
<organism evidence="2 3">
    <name type="scientific">Linum trigynum</name>
    <dbReference type="NCBI Taxonomy" id="586398"/>
    <lineage>
        <taxon>Eukaryota</taxon>
        <taxon>Viridiplantae</taxon>
        <taxon>Streptophyta</taxon>
        <taxon>Embryophyta</taxon>
        <taxon>Tracheophyta</taxon>
        <taxon>Spermatophyta</taxon>
        <taxon>Magnoliopsida</taxon>
        <taxon>eudicotyledons</taxon>
        <taxon>Gunneridae</taxon>
        <taxon>Pentapetalae</taxon>
        <taxon>rosids</taxon>
        <taxon>fabids</taxon>
        <taxon>Malpighiales</taxon>
        <taxon>Linaceae</taxon>
        <taxon>Linum</taxon>
    </lineage>
</organism>
<name>A0AAV2GCY3_9ROSI</name>
<accession>A0AAV2GCY3</accession>
<evidence type="ECO:0000256" key="1">
    <source>
        <dbReference type="SAM" id="MobiDB-lite"/>
    </source>
</evidence>
<gene>
    <name evidence="2" type="ORF">LTRI10_LOCUS48148</name>
</gene>
<keyword evidence="3" id="KW-1185">Reference proteome</keyword>
<evidence type="ECO:0000313" key="3">
    <source>
        <dbReference type="Proteomes" id="UP001497516"/>
    </source>
</evidence>
<dbReference type="AlphaFoldDB" id="A0AAV2GCY3"/>
<reference evidence="2 3" key="1">
    <citation type="submission" date="2024-04" db="EMBL/GenBank/DDBJ databases">
        <authorList>
            <person name="Fracassetti M."/>
        </authorList>
    </citation>
    <scope>NUCLEOTIDE SEQUENCE [LARGE SCALE GENOMIC DNA]</scope>
</reference>
<proteinExistence type="predicted"/>
<feature type="compositionally biased region" description="Low complexity" evidence="1">
    <location>
        <begin position="1"/>
        <end position="22"/>
    </location>
</feature>
<protein>
    <submittedName>
        <fullName evidence="2">Uncharacterized protein</fullName>
    </submittedName>
</protein>